<name>A0A0D0UW13_9TREE</name>
<keyword evidence="2" id="KW-1185">Reference proteome</keyword>
<dbReference type="OrthoDB" id="10456316at2759"/>
<dbReference type="AlphaFoldDB" id="A0A0D0UW13"/>
<protein>
    <submittedName>
        <fullName evidence="1">Unplaced genomic scaffold supercont1.16, whole genome shotgun sequence</fullName>
    </submittedName>
</protein>
<reference evidence="1 2" key="1">
    <citation type="submission" date="2015-01" db="EMBL/GenBank/DDBJ databases">
        <title>The Genome Sequence of Cryptococcus gattii Ram5.</title>
        <authorList>
            <consortium name="The Broad Institute Genomics Platform"/>
            <person name="Cuomo C."/>
            <person name="Litvintseva A."/>
            <person name="Chen Y."/>
            <person name="Heitman J."/>
            <person name="Sun S."/>
            <person name="Springer D."/>
            <person name="Dromer F."/>
            <person name="Young S."/>
            <person name="Zeng Q."/>
            <person name="Gargeya S."/>
            <person name="Abouelleil A."/>
            <person name="Alvarado L."/>
            <person name="Chapman S.B."/>
            <person name="Gainer-Dewar J."/>
            <person name="Goldberg J."/>
            <person name="Griggs A."/>
            <person name="Gujja S."/>
            <person name="Hansen M."/>
            <person name="Howarth C."/>
            <person name="Imamovic A."/>
            <person name="Larimer J."/>
            <person name="Murphy C."/>
            <person name="Naylor J."/>
            <person name="Pearson M."/>
            <person name="Priest M."/>
            <person name="Roberts A."/>
            <person name="Saif S."/>
            <person name="Shea T."/>
            <person name="Sykes S."/>
            <person name="Wortman J."/>
            <person name="Nusbaum C."/>
            <person name="Birren B."/>
        </authorList>
    </citation>
    <scope>NUCLEOTIDE SEQUENCE [LARGE SCALE GENOMIC DNA]</scope>
    <source>
        <strain evidence="1 2">Ram5</strain>
    </source>
</reference>
<accession>A0A0D0UW13</accession>
<dbReference type="Proteomes" id="UP000053392">
    <property type="component" value="Unassembled WGS sequence"/>
</dbReference>
<evidence type="ECO:0000313" key="1">
    <source>
        <dbReference type="EMBL" id="KIR38319.1"/>
    </source>
</evidence>
<dbReference type="HOGENOM" id="CLU_2108911_0_0_1"/>
<organism evidence="1 2">
    <name type="scientific">Cryptococcus deuterogattii Ram5</name>
    <dbReference type="NCBI Taxonomy" id="1296110"/>
    <lineage>
        <taxon>Eukaryota</taxon>
        <taxon>Fungi</taxon>
        <taxon>Dikarya</taxon>
        <taxon>Basidiomycota</taxon>
        <taxon>Agaricomycotina</taxon>
        <taxon>Tremellomycetes</taxon>
        <taxon>Tremellales</taxon>
        <taxon>Cryptococcaceae</taxon>
        <taxon>Cryptococcus</taxon>
        <taxon>Cryptococcus gattii species complex</taxon>
    </lineage>
</organism>
<gene>
    <name evidence="1" type="ORF">I313_05893</name>
</gene>
<evidence type="ECO:0000313" key="2">
    <source>
        <dbReference type="Proteomes" id="UP000053392"/>
    </source>
</evidence>
<dbReference type="EMBL" id="KN847911">
    <property type="protein sequence ID" value="KIR38319.1"/>
    <property type="molecule type" value="Genomic_DNA"/>
</dbReference>
<sequence length="109" mass="12489">MPQTAGKRSYERDLYPDVRLCEQMEIEVEEIFRHERVMSGIYEDYPETSSSGRALLHRELERFTCACGYPPKKIQFSTYDGSTEQVPMGHPIYANFFGATGNRTLDLGA</sequence>
<proteinExistence type="predicted"/>